<feature type="transmembrane region" description="Helical" evidence="2">
    <location>
        <begin position="78"/>
        <end position="97"/>
    </location>
</feature>
<keyword evidence="2" id="KW-0812">Transmembrane</keyword>
<gene>
    <name evidence="3" type="ORF">Atai01_17160</name>
</gene>
<feature type="compositionally biased region" description="Pro residues" evidence="1">
    <location>
        <begin position="23"/>
        <end position="38"/>
    </location>
</feature>
<organism evidence="3 4">
    <name type="scientific">Amycolatopsis taiwanensis</name>
    <dbReference type="NCBI Taxonomy" id="342230"/>
    <lineage>
        <taxon>Bacteria</taxon>
        <taxon>Bacillati</taxon>
        <taxon>Actinomycetota</taxon>
        <taxon>Actinomycetes</taxon>
        <taxon>Pseudonocardiales</taxon>
        <taxon>Pseudonocardiaceae</taxon>
        <taxon>Amycolatopsis</taxon>
    </lineage>
</organism>
<dbReference type="AlphaFoldDB" id="A0A9W6R007"/>
<protein>
    <recommendedName>
        <fullName evidence="5">Type VII secretion protein EccE</fullName>
    </recommendedName>
</protein>
<feature type="region of interest" description="Disordered" evidence="1">
    <location>
        <begin position="23"/>
        <end position="51"/>
    </location>
</feature>
<evidence type="ECO:0000313" key="3">
    <source>
        <dbReference type="EMBL" id="GLY65097.1"/>
    </source>
</evidence>
<sequence>MDTRERPRPRRLVVAAAVQPVAVPVPPPAPAAPGPAAPVPAAAGPGQSAGPGRLPAPGRVLCWQVATVLVTIASRQPLPVSAVLVAAAAALVISTVVRRRGVRLYQIAAGRCRFAVRKRRRWLPERGDKSRVLLGLLLPGSAAGDTDTGQGPVATISHPAGLTAIIRPRAVGTAPISSFPAPVALLRGLPADVGVQLVFHSGARSEGSVRIWLAVYAGRNLETPSDDELIPLLHNGLRRVRRSLDKAGVPTGLLPVDTGLAAVTALAHVGQGRDEIREAWRFWRTGTVSQACFSLRGGDESDLHRLADGLLSHTPGVAVTVTLSARGGSTDALLRFAATTEAAVDAAADRAARLFSATDIQFRRLDGIHRRAVAASLPIGGFLCRPA</sequence>
<accession>A0A9W6R007</accession>
<keyword evidence="4" id="KW-1185">Reference proteome</keyword>
<proteinExistence type="predicted"/>
<evidence type="ECO:0008006" key="5">
    <source>
        <dbReference type="Google" id="ProtNLM"/>
    </source>
</evidence>
<name>A0A9W6R007_9PSEU</name>
<dbReference type="EMBL" id="BSTI01000003">
    <property type="protein sequence ID" value="GLY65097.1"/>
    <property type="molecule type" value="Genomic_DNA"/>
</dbReference>
<dbReference type="RefSeq" id="WP_285486441.1">
    <property type="nucleotide sequence ID" value="NZ_BSTI01000003.1"/>
</dbReference>
<evidence type="ECO:0000313" key="4">
    <source>
        <dbReference type="Proteomes" id="UP001165136"/>
    </source>
</evidence>
<comment type="caution">
    <text evidence="3">The sequence shown here is derived from an EMBL/GenBank/DDBJ whole genome shotgun (WGS) entry which is preliminary data.</text>
</comment>
<reference evidence="3" key="1">
    <citation type="submission" date="2023-03" db="EMBL/GenBank/DDBJ databases">
        <title>Amycolatopsis taiwanensis NBRC 103393.</title>
        <authorList>
            <person name="Ichikawa N."/>
            <person name="Sato H."/>
            <person name="Tonouchi N."/>
        </authorList>
    </citation>
    <scope>NUCLEOTIDE SEQUENCE</scope>
    <source>
        <strain evidence="3">NBRC 103393</strain>
    </source>
</reference>
<evidence type="ECO:0000256" key="1">
    <source>
        <dbReference type="SAM" id="MobiDB-lite"/>
    </source>
</evidence>
<evidence type="ECO:0000256" key="2">
    <source>
        <dbReference type="SAM" id="Phobius"/>
    </source>
</evidence>
<keyword evidence="2" id="KW-1133">Transmembrane helix</keyword>
<dbReference type="Proteomes" id="UP001165136">
    <property type="component" value="Unassembled WGS sequence"/>
</dbReference>
<feature type="compositionally biased region" description="Low complexity" evidence="1">
    <location>
        <begin position="39"/>
        <end position="51"/>
    </location>
</feature>
<keyword evidence="2" id="KW-0472">Membrane</keyword>